<feature type="transmembrane region" description="Helical" evidence="1">
    <location>
        <begin position="176"/>
        <end position="195"/>
    </location>
</feature>
<accession>A0A3A6U0W5</accession>
<keyword evidence="1" id="KW-0812">Transmembrane</keyword>
<dbReference type="Proteomes" id="UP000273022">
    <property type="component" value="Unassembled WGS sequence"/>
</dbReference>
<proteinExistence type="predicted"/>
<gene>
    <name evidence="2" type="ORF">D5R81_10940</name>
</gene>
<name>A0A3A6U0W5_9GAMM</name>
<dbReference type="Pfam" id="PF04403">
    <property type="entry name" value="PqiA"/>
    <property type="match status" value="1"/>
</dbReference>
<sequence>MSRHQNPELNAIILCHSCDLVVAKRALPSNVRALCPRCHTVLFDAPFCTINGLLALCLTALIFFIPAVTMSVLELHFLGSVRTATVFDGAYIVFEQGYWIVGLAVFIVAIVAPGLLISSIFLQAIIVKSSPITPFWLKTYKALLKSQNLLKQFSMPEIYIISLLVTTFNLADFADMHFSMGTFCYSMLFITMIFLQREYNLEYMWAQVND</sequence>
<keyword evidence="1" id="KW-1133">Transmembrane helix</keyword>
<dbReference type="AlphaFoldDB" id="A0A3A6U0W5"/>
<evidence type="ECO:0000313" key="2">
    <source>
        <dbReference type="EMBL" id="RJY14662.1"/>
    </source>
</evidence>
<feature type="transmembrane region" description="Helical" evidence="1">
    <location>
        <begin position="53"/>
        <end position="78"/>
    </location>
</feature>
<protein>
    <submittedName>
        <fullName evidence="2">Paraquat-inducible protein A</fullName>
    </submittedName>
</protein>
<dbReference type="InterPro" id="IPR007498">
    <property type="entry name" value="PqiA-like"/>
</dbReference>
<dbReference type="RefSeq" id="WP_121853676.1">
    <property type="nucleotide sequence ID" value="NZ_CP037952.1"/>
</dbReference>
<feature type="transmembrane region" description="Helical" evidence="1">
    <location>
        <begin position="148"/>
        <end position="170"/>
    </location>
</feature>
<comment type="caution">
    <text evidence="2">The sequence shown here is derived from an EMBL/GenBank/DDBJ whole genome shotgun (WGS) entry which is preliminary data.</text>
</comment>
<evidence type="ECO:0000256" key="1">
    <source>
        <dbReference type="SAM" id="Phobius"/>
    </source>
</evidence>
<keyword evidence="1" id="KW-0472">Membrane</keyword>
<keyword evidence="3" id="KW-1185">Reference proteome</keyword>
<evidence type="ECO:0000313" key="3">
    <source>
        <dbReference type="Proteomes" id="UP000273022"/>
    </source>
</evidence>
<dbReference type="EMBL" id="QYYH01000062">
    <property type="protein sequence ID" value="RJY14662.1"/>
    <property type="molecule type" value="Genomic_DNA"/>
</dbReference>
<reference evidence="2 3" key="1">
    <citation type="submission" date="2018-09" db="EMBL/GenBank/DDBJ databases">
        <title>Phylogeny of the Shewanellaceae, and recommendation for two new genera, Pseudoshewanella and Parashewanella.</title>
        <authorList>
            <person name="Wang G."/>
        </authorList>
    </citation>
    <scope>NUCLEOTIDE SEQUENCE [LARGE SCALE GENOMIC DNA]</scope>
    <source>
        <strain evidence="2 3">KCTC 22492</strain>
    </source>
</reference>
<feature type="transmembrane region" description="Helical" evidence="1">
    <location>
        <begin position="98"/>
        <end position="127"/>
    </location>
</feature>
<organism evidence="2 3">
    <name type="scientific">Parashewanella spongiae</name>
    <dbReference type="NCBI Taxonomy" id="342950"/>
    <lineage>
        <taxon>Bacteria</taxon>
        <taxon>Pseudomonadati</taxon>
        <taxon>Pseudomonadota</taxon>
        <taxon>Gammaproteobacteria</taxon>
        <taxon>Alteromonadales</taxon>
        <taxon>Shewanellaceae</taxon>
        <taxon>Parashewanella</taxon>
    </lineage>
</organism>
<dbReference type="OrthoDB" id="5291921at2"/>